<protein>
    <submittedName>
        <fullName evidence="3">Uncharacterized protein</fullName>
    </submittedName>
</protein>
<feature type="compositionally biased region" description="Polar residues" evidence="1">
    <location>
        <begin position="1222"/>
        <end position="1241"/>
    </location>
</feature>
<feature type="region of interest" description="Disordered" evidence="1">
    <location>
        <begin position="562"/>
        <end position="599"/>
    </location>
</feature>
<feature type="region of interest" description="Disordered" evidence="1">
    <location>
        <begin position="720"/>
        <end position="754"/>
    </location>
</feature>
<feature type="compositionally biased region" description="Polar residues" evidence="1">
    <location>
        <begin position="562"/>
        <end position="573"/>
    </location>
</feature>
<feature type="compositionally biased region" description="Polar residues" evidence="1">
    <location>
        <begin position="1409"/>
        <end position="1422"/>
    </location>
</feature>
<sequence length="1422" mass="163538">MYQKINLVDNGKIDEKNTINEDNPSTKQGGEVRTAVTGISPFYKSGIEQTKAEVRYGSSQNLQYQSGDYKVKESQEHNRMTIIDPKVNTNSNIPASQIFQQKNLVGDFPSQHTKRSFMNLDPLEQKRFKSLERRPVTTTNYLQESVERHREMEASKLKDYLKATEKDANKPWDKPDWPGPKQDHSESLRELEQMKHAIETLQKQVYFTRAKSMSDLRSKPMPNIDNNDQTNVHARSRSQDPGWLIRLRKNRYLQNVLSNNTPQSLSGRTISADNIDKTSSRMSLFSNFSSKNMSEGLEGLPEKDKDLFASEEGRPDKGGDPIIWNHKKQLHLSKYTSNIFYAADNGSGKSHIQKLKNVYFEQIKQDQLKHNRHKTSPLTNNLNRNSSTLSHHLRSQLVSPTLPNIVEVPREEGGSEGEDERNSLHSINLHKNILERRTTFEEVEEIKREIQGPNHTPTFSISQKSPYQKTTLGDSNSSSRVNYQKQQLILPEKVSQASQPSHIPQKQPEHEFHERIMSPTIDRQLHIQTQNLPKPILKQNYKTSTQYQEQETGYSYQHYQDAQVHQSTTSTLNPGGIQKSMDKSQHLDPRNQTISPQPRSVSTTFEMLDEEERIRIMHENLKKHRQRSSSQSRVPKYPVASFNGPFFNLEEISRNNLTNNHHTPYTREQEIPIIRQNNEYNQPIYISKQHTMTKEISTSEMELNNDTKFTDNDNPIHNNGVVIWPPLPTKSNEERSRPSSAMAKSMYDPERRREFERQKQLEYEAMSKREEEKRKYIEKQLKAIQIQQQKLFEQQQKMMENEKYVEEGKNFQEYSNKIENQQIYQHEVNELVKNSMHESYISPSDQHNLRIYETRPISAMSVDNPLFTTGNGISPNSNPTWKRTYVLDSNEKKNIEKNEIITSDVLLEKDQYDIDILKRRETFIEKPDKPPEIVRIGKRWQPPPDEPYIWPQLRKPLNIDAEGISRGNSNVYSPPQDNADEYKWAPIVNDPGYKKENKNFTPQNSPPISPVRFGGLQTLDEVNKRQTKHLIKPTPDGSHRPSPVFKAIRHTPSGGFYPHAPNGIKIVKRRLHQSHSNLTDDPSYGTEEEDIQIIHERNFHGIDSPSRRGTPMGRSQSVHDLGREQEEINDWEKIYDLPAHSSTIQGKDIPHNVNLKKRLALFESQANLIQQKYAEKANHERRTSEITLISSSSGGYHQQPSQTVDSTHSNHSGSSYSRKQHTSYNQGQSSQQPLQHTSTGSGLLRRVDSRTGQSYGSIQHLNQQMTTQVPIVKPRNSRNHLQRPASVTPMMASEPTVRRVPSRLAQAQVSPIPPSYNTARPYVPKPLPDGYRRPLSPLSGYLAVSPRSPPPQNPGQTKRMAQQLMQKAVSAQNVIHGGRQSVPVNLMRPLPTRKSHHGNTLIPPPIHRQPSSLISPNGSRYL</sequence>
<name>A0A0N5C7Y8_STREA</name>
<evidence type="ECO:0000313" key="3">
    <source>
        <dbReference type="WBParaSite" id="SPAL_0001404800.1"/>
    </source>
</evidence>
<feature type="compositionally biased region" description="Polar residues" evidence="1">
    <location>
        <begin position="453"/>
        <end position="480"/>
    </location>
</feature>
<accession>A0A0N5C7Y8</accession>
<keyword evidence="2" id="KW-1185">Reference proteome</keyword>
<feature type="region of interest" description="Disordered" evidence="1">
    <location>
        <begin position="216"/>
        <end position="237"/>
    </location>
</feature>
<proteinExistence type="predicted"/>
<feature type="compositionally biased region" description="Low complexity" evidence="1">
    <location>
        <begin position="1206"/>
        <end position="1217"/>
    </location>
</feature>
<evidence type="ECO:0000256" key="1">
    <source>
        <dbReference type="SAM" id="MobiDB-lite"/>
    </source>
</evidence>
<feature type="region of interest" description="Disordered" evidence="1">
    <location>
        <begin position="165"/>
        <end position="184"/>
    </location>
</feature>
<dbReference type="Proteomes" id="UP000046392">
    <property type="component" value="Unplaced"/>
</dbReference>
<feature type="region of interest" description="Disordered" evidence="1">
    <location>
        <begin position="1101"/>
        <end position="1124"/>
    </location>
</feature>
<feature type="region of interest" description="Disordered" evidence="1">
    <location>
        <begin position="408"/>
        <end position="427"/>
    </location>
</feature>
<reference evidence="3" key="1">
    <citation type="submission" date="2017-02" db="UniProtKB">
        <authorList>
            <consortium name="WormBaseParasite"/>
        </authorList>
    </citation>
    <scope>IDENTIFICATION</scope>
</reference>
<feature type="compositionally biased region" description="Basic and acidic residues" evidence="1">
    <location>
        <begin position="580"/>
        <end position="589"/>
    </location>
</feature>
<feature type="compositionally biased region" description="Polar residues" evidence="1">
    <location>
        <begin position="590"/>
        <end position="599"/>
    </location>
</feature>
<evidence type="ECO:0000313" key="2">
    <source>
        <dbReference type="Proteomes" id="UP000046392"/>
    </source>
</evidence>
<dbReference type="WBParaSite" id="SPAL_0001404800.1">
    <property type="protein sequence ID" value="SPAL_0001404800.1"/>
    <property type="gene ID" value="SPAL_0001404800"/>
</dbReference>
<feature type="compositionally biased region" description="Polar residues" evidence="1">
    <location>
        <begin position="1189"/>
        <end position="1205"/>
    </location>
</feature>
<feature type="region of interest" description="Disordered" evidence="1">
    <location>
        <begin position="448"/>
        <end position="480"/>
    </location>
</feature>
<organism evidence="2 3">
    <name type="scientific">Strongyloides papillosus</name>
    <name type="common">Intestinal threadworm</name>
    <dbReference type="NCBI Taxonomy" id="174720"/>
    <lineage>
        <taxon>Eukaryota</taxon>
        <taxon>Metazoa</taxon>
        <taxon>Ecdysozoa</taxon>
        <taxon>Nematoda</taxon>
        <taxon>Chromadorea</taxon>
        <taxon>Rhabditida</taxon>
        <taxon>Tylenchina</taxon>
        <taxon>Panagrolaimomorpha</taxon>
        <taxon>Strongyloidoidea</taxon>
        <taxon>Strongyloididae</taxon>
        <taxon>Strongyloides</taxon>
    </lineage>
</organism>
<feature type="compositionally biased region" description="Polar residues" evidence="1">
    <location>
        <begin position="224"/>
        <end position="233"/>
    </location>
</feature>
<feature type="region of interest" description="Disordered" evidence="1">
    <location>
        <begin position="1189"/>
        <end position="1241"/>
    </location>
</feature>
<feature type="region of interest" description="Disordered" evidence="1">
    <location>
        <begin position="1396"/>
        <end position="1422"/>
    </location>
</feature>